<name>A0A6C0FB35_9ZZZZ</name>
<evidence type="ECO:0000256" key="2">
    <source>
        <dbReference type="ARBA" id="ARBA00023125"/>
    </source>
</evidence>
<comment type="similarity">
    <text evidence="1">Belongs to the TBP family.</text>
</comment>
<keyword evidence="3" id="KW-0804">Transcription</keyword>
<dbReference type="Gene3D" id="3.30.310.10">
    <property type="entry name" value="TATA-Binding Protein"/>
    <property type="match status" value="1"/>
</dbReference>
<sequence>MDNLTFSKDLHVSAMVQIGKLNTNIDLLNTANALNVNKNILFVEYGDHVSKGDNGKKPAKKEKQRKYFYNQLTIHVYNETKANNRINVKIFNNGRVQMTGINNEFQGDKTIKILCEEFNRLCEKEKAFDTEEDIRSIEDLETVLINSDFDMGFPLDREALHRSIVDSGYYSSYEPCNYPGVNIKYYRNPLRENFGICDCEKPCNGKGKGETCKKITIAAFKSGKIIITGGRDKSDISVAHKFITEFIQENKELIYLSENKGLF</sequence>
<dbReference type="GO" id="GO:0003677">
    <property type="term" value="F:DNA binding"/>
    <property type="evidence" value="ECO:0007669"/>
    <property type="project" value="UniProtKB-KW"/>
</dbReference>
<dbReference type="GO" id="GO:0006352">
    <property type="term" value="P:DNA-templated transcription initiation"/>
    <property type="evidence" value="ECO:0007669"/>
    <property type="project" value="InterPro"/>
</dbReference>
<accession>A0A6C0FB35</accession>
<evidence type="ECO:0000256" key="1">
    <source>
        <dbReference type="ARBA" id="ARBA00005560"/>
    </source>
</evidence>
<dbReference type="EMBL" id="MN738838">
    <property type="protein sequence ID" value="QHT39076.1"/>
    <property type="molecule type" value="Genomic_DNA"/>
</dbReference>
<dbReference type="InterPro" id="IPR012295">
    <property type="entry name" value="TBP_dom_sf"/>
</dbReference>
<dbReference type="Pfam" id="PF00352">
    <property type="entry name" value="TBP"/>
    <property type="match status" value="1"/>
</dbReference>
<dbReference type="AlphaFoldDB" id="A0A6C0FB35"/>
<reference evidence="4" key="1">
    <citation type="journal article" date="2020" name="Nature">
        <title>Giant virus diversity and host interactions through global metagenomics.</title>
        <authorList>
            <person name="Schulz F."/>
            <person name="Roux S."/>
            <person name="Paez-Espino D."/>
            <person name="Jungbluth S."/>
            <person name="Walsh D.A."/>
            <person name="Denef V.J."/>
            <person name="McMahon K.D."/>
            <person name="Konstantinidis K.T."/>
            <person name="Eloe-Fadrosh E.A."/>
            <person name="Kyrpides N.C."/>
            <person name="Woyke T."/>
        </authorList>
    </citation>
    <scope>NUCLEOTIDE SEQUENCE</scope>
    <source>
        <strain evidence="4">GVMAG-S-ERX556126-94</strain>
    </source>
</reference>
<evidence type="ECO:0000313" key="4">
    <source>
        <dbReference type="EMBL" id="QHT39076.1"/>
    </source>
</evidence>
<proteinExistence type="inferred from homology"/>
<keyword evidence="2" id="KW-0238">DNA-binding</keyword>
<dbReference type="InterPro" id="IPR000814">
    <property type="entry name" value="TBP"/>
</dbReference>
<evidence type="ECO:0000256" key="3">
    <source>
        <dbReference type="ARBA" id="ARBA00023163"/>
    </source>
</evidence>
<protein>
    <submittedName>
        <fullName evidence="4">Uncharacterized protein</fullName>
    </submittedName>
</protein>
<organism evidence="4">
    <name type="scientific">viral metagenome</name>
    <dbReference type="NCBI Taxonomy" id="1070528"/>
    <lineage>
        <taxon>unclassified sequences</taxon>
        <taxon>metagenomes</taxon>
        <taxon>organismal metagenomes</taxon>
    </lineage>
</organism>
<dbReference type="SUPFAM" id="SSF55945">
    <property type="entry name" value="TATA-box binding protein-like"/>
    <property type="match status" value="1"/>
</dbReference>